<dbReference type="Proteomes" id="UP001501166">
    <property type="component" value="Unassembled WGS sequence"/>
</dbReference>
<evidence type="ECO:0000313" key="5">
    <source>
        <dbReference type="EMBL" id="GAA0370081.1"/>
    </source>
</evidence>
<proteinExistence type="predicted"/>
<comment type="cofactor">
    <cofactor evidence="1">
        <name>adenosylcob(III)alamin</name>
        <dbReference type="ChEBI" id="CHEBI:18408"/>
    </cofactor>
</comment>
<protein>
    <submittedName>
        <fullName evidence="5">Uncharacterized protein</fullName>
    </submittedName>
</protein>
<accession>A0ABP3HGK0</accession>
<dbReference type="Gene3D" id="3.90.1390.10">
    <property type="entry name" value="b-12 dependent (class ii) ribonucleotide reductase, chain A, domain 3"/>
    <property type="match status" value="2"/>
</dbReference>
<evidence type="ECO:0000313" key="6">
    <source>
        <dbReference type="Proteomes" id="UP001501166"/>
    </source>
</evidence>
<evidence type="ECO:0000256" key="3">
    <source>
        <dbReference type="ARBA" id="ARBA00023002"/>
    </source>
</evidence>
<name>A0ABP3HGK0_9LACT</name>
<dbReference type="EMBL" id="BAAACW010000145">
    <property type="protein sequence ID" value="GAA0370081.1"/>
    <property type="molecule type" value="Genomic_DNA"/>
</dbReference>
<organism evidence="5 6">
    <name type="scientific">Alkalibacterium iburiense</name>
    <dbReference type="NCBI Taxonomy" id="290589"/>
    <lineage>
        <taxon>Bacteria</taxon>
        <taxon>Bacillati</taxon>
        <taxon>Bacillota</taxon>
        <taxon>Bacilli</taxon>
        <taxon>Lactobacillales</taxon>
        <taxon>Carnobacteriaceae</taxon>
        <taxon>Alkalibacterium</taxon>
    </lineage>
</organism>
<reference evidence="6" key="1">
    <citation type="journal article" date="2019" name="Int. J. Syst. Evol. Microbiol.">
        <title>The Global Catalogue of Microorganisms (GCM) 10K type strain sequencing project: providing services to taxonomists for standard genome sequencing and annotation.</title>
        <authorList>
            <consortium name="The Broad Institute Genomics Platform"/>
            <consortium name="The Broad Institute Genome Sequencing Center for Infectious Disease"/>
            <person name="Wu L."/>
            <person name="Ma J."/>
        </authorList>
    </citation>
    <scope>NUCLEOTIDE SEQUENCE [LARGE SCALE GENOMIC DNA]</scope>
    <source>
        <strain evidence="6">JCM 12662</strain>
    </source>
</reference>
<dbReference type="Gene3D" id="3.20.70.20">
    <property type="match status" value="1"/>
</dbReference>
<dbReference type="RefSeq" id="WP_343756626.1">
    <property type="nucleotide sequence ID" value="NZ_BAAACW010000145.1"/>
</dbReference>
<keyword evidence="2" id="KW-0846">Cobalamin</keyword>
<comment type="caution">
    <text evidence="5">The sequence shown here is derived from an EMBL/GenBank/DDBJ whole genome shotgun (WGS) entry which is preliminary data.</text>
</comment>
<gene>
    <name evidence="5" type="ORF">GCM10008932_22050</name>
</gene>
<dbReference type="PANTHER" id="PTHR43371">
    <property type="entry name" value="VITAMIN B12-DEPENDENT RIBONUCLEOTIDE REDUCTASE"/>
    <property type="match status" value="1"/>
</dbReference>
<keyword evidence="4" id="KW-0170">Cobalt</keyword>
<keyword evidence="3" id="KW-0560">Oxidoreductase</keyword>
<dbReference type="SUPFAM" id="SSF51998">
    <property type="entry name" value="PFL-like glycyl radical enzymes"/>
    <property type="match status" value="1"/>
</dbReference>
<sequence length="321" mass="35812">MCNLTTINVKAFVEENEDGSHYLDLEGLKRAQALSARIGLRMTLSPLEIDSWNEIQQRDRLIGTSVTGWKDALALVGATEEDEEKWMNELRAASRNEADAYAKTLRVNAPLLATTVKPEGTLSQVAGGVSPGVHMSHSPFYVRRVRINATDPLVKVARELDWKIHAEVGTNGLYSEEDLADESVIEMARTVVIDFPVASGAKRTKEDTNVDEQFDTYFRFQKNYVEHNASNTIDVKPGEWGQAEQRVWDGWDNFVGVSFLSHDGGTYTLAPYEAITEEQYAERKKDMKPFDAALLQQFEANETTADLDNMDGCAAGVCPIR</sequence>
<keyword evidence="6" id="KW-1185">Reference proteome</keyword>
<evidence type="ECO:0000256" key="1">
    <source>
        <dbReference type="ARBA" id="ARBA00001922"/>
    </source>
</evidence>
<dbReference type="InterPro" id="IPR050862">
    <property type="entry name" value="RdRp_reductase_class-2"/>
</dbReference>
<evidence type="ECO:0000256" key="4">
    <source>
        <dbReference type="ARBA" id="ARBA00023285"/>
    </source>
</evidence>
<evidence type="ECO:0000256" key="2">
    <source>
        <dbReference type="ARBA" id="ARBA00022628"/>
    </source>
</evidence>
<dbReference type="PANTHER" id="PTHR43371:SF1">
    <property type="entry name" value="RIBONUCLEOSIDE-DIPHOSPHATE REDUCTASE"/>
    <property type="match status" value="1"/>
</dbReference>